<keyword evidence="1" id="KW-0812">Transmembrane</keyword>
<evidence type="ECO:0000313" key="2">
    <source>
        <dbReference type="EMBL" id="RZF32563.1"/>
    </source>
</evidence>
<reference evidence="2 3" key="1">
    <citation type="journal article" date="2017" name="Gigascience">
        <title>Genome sequence of the small brown planthopper, Laodelphax striatellus.</title>
        <authorList>
            <person name="Zhu J."/>
            <person name="Jiang F."/>
            <person name="Wang X."/>
            <person name="Yang P."/>
            <person name="Bao Y."/>
            <person name="Zhao W."/>
            <person name="Wang W."/>
            <person name="Lu H."/>
            <person name="Wang Q."/>
            <person name="Cui N."/>
            <person name="Li J."/>
            <person name="Chen X."/>
            <person name="Luo L."/>
            <person name="Yu J."/>
            <person name="Kang L."/>
            <person name="Cui F."/>
        </authorList>
    </citation>
    <scope>NUCLEOTIDE SEQUENCE [LARGE SCALE GENOMIC DNA]</scope>
    <source>
        <strain evidence="2">Lst14</strain>
    </source>
</reference>
<dbReference type="GO" id="GO:0007218">
    <property type="term" value="P:neuropeptide signaling pathway"/>
    <property type="evidence" value="ECO:0007669"/>
    <property type="project" value="InterPro"/>
</dbReference>
<comment type="caution">
    <text evidence="2">The sequence shown here is derived from an EMBL/GenBank/DDBJ whole genome shotgun (WGS) entry which is preliminary data.</text>
</comment>
<accession>A0A482WGE2</accession>
<gene>
    <name evidence="2" type="ORF">LSTR_LSTR006558</name>
</gene>
<dbReference type="OrthoDB" id="6432957at2759"/>
<keyword evidence="1" id="KW-0472">Membrane</keyword>
<dbReference type="GO" id="GO:0008255">
    <property type="term" value="F:ecdysis-triggering hormone activity"/>
    <property type="evidence" value="ECO:0007669"/>
    <property type="project" value="InterPro"/>
</dbReference>
<organism evidence="2 3">
    <name type="scientific">Laodelphax striatellus</name>
    <name type="common">Small brown planthopper</name>
    <name type="synonym">Delphax striatella</name>
    <dbReference type="NCBI Taxonomy" id="195883"/>
    <lineage>
        <taxon>Eukaryota</taxon>
        <taxon>Metazoa</taxon>
        <taxon>Ecdysozoa</taxon>
        <taxon>Arthropoda</taxon>
        <taxon>Hexapoda</taxon>
        <taxon>Insecta</taxon>
        <taxon>Pterygota</taxon>
        <taxon>Neoptera</taxon>
        <taxon>Paraneoptera</taxon>
        <taxon>Hemiptera</taxon>
        <taxon>Auchenorrhyncha</taxon>
        <taxon>Fulgoroidea</taxon>
        <taxon>Delphacidae</taxon>
        <taxon>Criomorphinae</taxon>
        <taxon>Laodelphax</taxon>
    </lineage>
</organism>
<proteinExistence type="predicted"/>
<dbReference type="AlphaFoldDB" id="A0A482WGE2"/>
<feature type="transmembrane region" description="Helical" evidence="1">
    <location>
        <begin position="53"/>
        <end position="73"/>
    </location>
</feature>
<evidence type="ECO:0000256" key="1">
    <source>
        <dbReference type="SAM" id="Phobius"/>
    </source>
</evidence>
<evidence type="ECO:0008006" key="4">
    <source>
        <dbReference type="Google" id="ProtNLM"/>
    </source>
</evidence>
<dbReference type="Proteomes" id="UP000291343">
    <property type="component" value="Unassembled WGS sequence"/>
</dbReference>
<dbReference type="Pfam" id="PF04736">
    <property type="entry name" value="Eclosion"/>
    <property type="match status" value="1"/>
</dbReference>
<dbReference type="GO" id="GO:0018990">
    <property type="term" value="P:ecdysis, chitin-based cuticle"/>
    <property type="evidence" value="ECO:0007669"/>
    <property type="project" value="InterPro"/>
</dbReference>
<dbReference type="InParanoid" id="A0A482WGE2"/>
<dbReference type="EMBL" id="QKKF02036668">
    <property type="protein sequence ID" value="RZF32563.1"/>
    <property type="molecule type" value="Genomic_DNA"/>
</dbReference>
<keyword evidence="3" id="KW-1185">Reference proteome</keyword>
<protein>
    <recommendedName>
        <fullName evidence="4">Eclosion hormone</fullName>
    </recommendedName>
</protein>
<keyword evidence="1" id="KW-1133">Transmembrane helix</keyword>
<name>A0A482WGE2_LAOST</name>
<dbReference type="InterPro" id="IPR006825">
    <property type="entry name" value="Eclosion"/>
</dbReference>
<sequence>MLNLFPCAEGLQSTSVHRRIRAPRRLQSNSVSLLLDLPFGAHLWSARHSKMMYSGLILAFLLVSTVSSARIGVCIRNCGQCKQMFGHYFHGQACAESCLATKGLNSPDCNNPKTLRGLIVRLYR</sequence>
<evidence type="ECO:0000313" key="3">
    <source>
        <dbReference type="Proteomes" id="UP000291343"/>
    </source>
</evidence>